<dbReference type="RefSeq" id="WP_349928497.1">
    <property type="nucleotide sequence ID" value="NZ_CP157981.1"/>
</dbReference>
<organism evidence="2">
    <name type="scientific">Acinetobacter sp. A1-4-2</name>
    <dbReference type="NCBI Taxonomy" id="3156489"/>
    <lineage>
        <taxon>Bacteria</taxon>
        <taxon>Pseudomonadati</taxon>
        <taxon>Pseudomonadota</taxon>
        <taxon>Gammaproteobacteria</taxon>
        <taxon>Moraxellales</taxon>
        <taxon>Moraxellaceae</taxon>
        <taxon>Acinetobacter</taxon>
    </lineage>
</organism>
<accession>A0AAU7SXQ7</accession>
<evidence type="ECO:0000256" key="1">
    <source>
        <dbReference type="SAM" id="Phobius"/>
    </source>
</evidence>
<keyword evidence="1" id="KW-0812">Transmembrane</keyword>
<sequence>MYTKNKFFLWHLSASILIGLLSAYIVFFIWYPAPLAKAIGVTHLFGLLLIIDVILGPLLGWIVYKESKKTLRFDLSIIILVQIIAYSYGMYSVAQGRPLWIVYSQYHFDVVQSKQIDELDRAKAAQQYRERSLLGVQYVALKDDESYKKNDVDYQRRGWTSYPANYTKLSLVQLRMAKMAFDLKYLNQTNDPQQVAKVLKQHPSADGWFPLKAPMSDMVVLVDKTKGEVVEIANLKPLR</sequence>
<name>A0AAU7SXQ7_9GAMM</name>
<feature type="transmembrane region" description="Helical" evidence="1">
    <location>
        <begin position="43"/>
        <end position="64"/>
    </location>
</feature>
<evidence type="ECO:0000313" key="2">
    <source>
        <dbReference type="EMBL" id="XBU15910.1"/>
    </source>
</evidence>
<reference evidence="2" key="1">
    <citation type="submission" date="2024-06" db="EMBL/GenBank/DDBJ databases">
        <authorList>
            <person name="Song Z."/>
        </authorList>
    </citation>
    <scope>NUCLEOTIDE SEQUENCE</scope>
    <source>
        <strain evidence="2">A1-4-2</strain>
    </source>
</reference>
<dbReference type="AlphaFoldDB" id="A0AAU7SXQ7"/>
<feature type="transmembrane region" description="Helical" evidence="1">
    <location>
        <begin position="7"/>
        <end position="31"/>
    </location>
</feature>
<keyword evidence="1" id="KW-1133">Transmembrane helix</keyword>
<keyword evidence="1" id="KW-0472">Membrane</keyword>
<proteinExistence type="predicted"/>
<protein>
    <submittedName>
        <fullName evidence="2">TfpX/TfpZ family type IV pilin accessory protein</fullName>
    </submittedName>
</protein>
<gene>
    <name evidence="2" type="primary">tfpZ</name>
    <name evidence="2" type="ORF">ABJ384_01535</name>
</gene>
<dbReference type="InterPro" id="IPR047814">
    <property type="entry name" value="TfpX/TfpZ-like"/>
</dbReference>
<dbReference type="NCBIfam" id="NF041437">
    <property type="entry name" value="TfpZ"/>
    <property type="match status" value="1"/>
</dbReference>
<dbReference type="EMBL" id="CP157981">
    <property type="protein sequence ID" value="XBU15910.1"/>
    <property type="molecule type" value="Genomic_DNA"/>
</dbReference>
<feature type="transmembrane region" description="Helical" evidence="1">
    <location>
        <begin position="71"/>
        <end position="91"/>
    </location>
</feature>